<evidence type="ECO:0000313" key="2">
    <source>
        <dbReference type="EMBL" id="KAL3657246.1"/>
    </source>
</evidence>
<proteinExistence type="predicted"/>
<dbReference type="EMBL" id="JBIMZQ010000067">
    <property type="protein sequence ID" value="KAL3657246.1"/>
    <property type="molecule type" value="Genomic_DNA"/>
</dbReference>
<evidence type="ECO:0000313" key="3">
    <source>
        <dbReference type="Proteomes" id="UP001632037"/>
    </source>
</evidence>
<protein>
    <recommendedName>
        <fullName evidence="4">BZIP domain-containing protein</fullName>
    </recommendedName>
</protein>
<comment type="caution">
    <text evidence="2">The sequence shown here is derived from an EMBL/GenBank/DDBJ whole genome shotgun (WGS) entry which is preliminary data.</text>
</comment>
<gene>
    <name evidence="2" type="ORF">V7S43_017906</name>
</gene>
<sequence length="242" mass="27543">MTVVSAMEWETPIQVWIEFISFDMDEEIPDNFTSPITMDGTPVSTKTHSFISCQPSADQPTDITVNIKDVKVAESPMKNKRPATPTINPAKRKRAAKHSQKGNVDPSTALGAKKRRRDKQHGYEKAYRSRMKSKLSSDKAEWIQLETQIRKLMAKRTSFVVLGALDEAKMEAKSSTVSIRQRYLELLQEERALRESEALDKCIWANDQAMLFWGGGVAGRDIREQLNGLPSVRECHHFDFSW</sequence>
<organism evidence="2 3">
    <name type="scientific">Phytophthora oleae</name>
    <dbReference type="NCBI Taxonomy" id="2107226"/>
    <lineage>
        <taxon>Eukaryota</taxon>
        <taxon>Sar</taxon>
        <taxon>Stramenopiles</taxon>
        <taxon>Oomycota</taxon>
        <taxon>Peronosporomycetes</taxon>
        <taxon>Peronosporales</taxon>
        <taxon>Peronosporaceae</taxon>
        <taxon>Phytophthora</taxon>
    </lineage>
</organism>
<evidence type="ECO:0008006" key="4">
    <source>
        <dbReference type="Google" id="ProtNLM"/>
    </source>
</evidence>
<dbReference type="Proteomes" id="UP001632037">
    <property type="component" value="Unassembled WGS sequence"/>
</dbReference>
<feature type="compositionally biased region" description="Basic residues" evidence="1">
    <location>
        <begin position="90"/>
        <end position="100"/>
    </location>
</feature>
<keyword evidence="3" id="KW-1185">Reference proteome</keyword>
<accession>A0ABD3ESC2</accession>
<name>A0ABD3ESC2_9STRA</name>
<dbReference type="AlphaFoldDB" id="A0ABD3ESC2"/>
<feature type="region of interest" description="Disordered" evidence="1">
    <location>
        <begin position="76"/>
        <end position="129"/>
    </location>
</feature>
<reference evidence="2 3" key="1">
    <citation type="submission" date="2024-09" db="EMBL/GenBank/DDBJ databases">
        <title>Genome sequencing and assembly of Phytophthora oleae, isolate VK10A, causative agent of rot of olive drupes.</title>
        <authorList>
            <person name="Conti Taguali S."/>
            <person name="Riolo M."/>
            <person name="La Spada F."/>
            <person name="Cacciola S.O."/>
            <person name="Dionisio G."/>
        </authorList>
    </citation>
    <scope>NUCLEOTIDE SEQUENCE [LARGE SCALE GENOMIC DNA]</scope>
    <source>
        <strain evidence="2 3">VK10A</strain>
    </source>
</reference>
<evidence type="ECO:0000256" key="1">
    <source>
        <dbReference type="SAM" id="MobiDB-lite"/>
    </source>
</evidence>